<dbReference type="OrthoDB" id="9811425at2"/>
<organism evidence="2 3">
    <name type="scientific">Thalassospira profundimaris</name>
    <dbReference type="NCBI Taxonomy" id="502049"/>
    <lineage>
        <taxon>Bacteria</taxon>
        <taxon>Pseudomonadati</taxon>
        <taxon>Pseudomonadota</taxon>
        <taxon>Alphaproteobacteria</taxon>
        <taxon>Rhodospirillales</taxon>
        <taxon>Thalassospiraceae</taxon>
        <taxon>Thalassospira</taxon>
    </lineage>
</organism>
<dbReference type="InterPro" id="IPR001509">
    <property type="entry name" value="Epimerase_deHydtase"/>
</dbReference>
<dbReference type="Proteomes" id="UP000252517">
    <property type="component" value="Unassembled WGS sequence"/>
</dbReference>
<name>A0A367XMM4_9PROT</name>
<proteinExistence type="predicted"/>
<dbReference type="EMBL" id="JPWH01000001">
    <property type="protein sequence ID" value="RCK54061.1"/>
    <property type="molecule type" value="Genomic_DNA"/>
</dbReference>
<dbReference type="GO" id="GO:0050577">
    <property type="term" value="F:GDP-L-fucose synthase activity"/>
    <property type="evidence" value="ECO:0007669"/>
    <property type="project" value="TreeGrafter"/>
</dbReference>
<dbReference type="Pfam" id="PF01370">
    <property type="entry name" value="Epimerase"/>
    <property type="match status" value="1"/>
</dbReference>
<dbReference type="PANTHER" id="PTHR43238:SF1">
    <property type="entry name" value="GDP-L-FUCOSE SYNTHASE"/>
    <property type="match status" value="1"/>
</dbReference>
<dbReference type="Gene3D" id="3.40.50.720">
    <property type="entry name" value="NAD(P)-binding Rossmann-like Domain"/>
    <property type="match status" value="1"/>
</dbReference>
<dbReference type="SUPFAM" id="SSF51735">
    <property type="entry name" value="NAD(P)-binding Rossmann-fold domains"/>
    <property type="match status" value="1"/>
</dbReference>
<feature type="domain" description="NAD-dependent epimerase/dehydratase" evidence="1">
    <location>
        <begin position="16"/>
        <end position="246"/>
    </location>
</feature>
<dbReference type="AlphaFoldDB" id="A0A367XMM4"/>
<gene>
    <name evidence="2" type="ORF">TH25_01580</name>
</gene>
<evidence type="ECO:0000313" key="3">
    <source>
        <dbReference type="Proteomes" id="UP000252517"/>
    </source>
</evidence>
<evidence type="ECO:0000313" key="2">
    <source>
        <dbReference type="EMBL" id="RCK54061.1"/>
    </source>
</evidence>
<dbReference type="InterPro" id="IPR036291">
    <property type="entry name" value="NAD(P)-bd_dom_sf"/>
</dbReference>
<accession>A0A367XMM4</accession>
<reference evidence="2 3" key="1">
    <citation type="submission" date="2014-07" db="EMBL/GenBank/DDBJ databases">
        <title>Draft genome sequence of Thalassospira profundimaris S25-3-2.</title>
        <authorList>
            <person name="Lai Q."/>
            <person name="Shao Z."/>
        </authorList>
    </citation>
    <scope>NUCLEOTIDE SEQUENCE [LARGE SCALE GENOMIC DNA]</scope>
    <source>
        <strain evidence="2 3">S25-3-2</strain>
    </source>
</reference>
<dbReference type="PANTHER" id="PTHR43238">
    <property type="entry name" value="GDP-L-FUCOSE SYNTHASE"/>
    <property type="match status" value="1"/>
</dbReference>
<protein>
    <recommendedName>
        <fullName evidence="1">NAD-dependent epimerase/dehydratase domain-containing protein</fullName>
    </recommendedName>
</protein>
<evidence type="ECO:0000259" key="1">
    <source>
        <dbReference type="Pfam" id="PF01370"/>
    </source>
</evidence>
<comment type="caution">
    <text evidence="2">The sequence shown here is derived from an EMBL/GenBank/DDBJ whole genome shotgun (WGS) entry which is preliminary data.</text>
</comment>
<dbReference type="Gene3D" id="3.90.25.10">
    <property type="entry name" value="UDP-galactose 4-epimerase, domain 1"/>
    <property type="match status" value="1"/>
</dbReference>
<sequence>MLLMAWLNYDITGKRIFIAGHTGMVGAALVRRFEQEDCTILTCPRPELDLLDQAAVHDWLQKEKPDLVIIAAGKSGSALANQNRSADFMYENLAISMHLIHGAYLAGVEKLINIAAPHIYPEMVHVPTSEHRLMSGPLDKAYESSATARLAALHLCDCYYRQYQKDFLTIVPAEIYGPGDNYDPLSGRVMPAFIRGAEEAKKANLTHMPILGHSTAVREFIYVDDFADALVVIIKHHQSHHLVNVGVRESITMADLFYKVTDIVGFDGQPKFLRKIPHGVAERFLSSSGAEFCGWRPKYTLDEGIEKAWQAYLKGDYREYDLNLKV</sequence>